<feature type="domain" description="Lipid/polyisoprenoid-binding YceI-like" evidence="2">
    <location>
        <begin position="22"/>
        <end position="187"/>
    </location>
</feature>
<evidence type="ECO:0000256" key="1">
    <source>
        <dbReference type="SAM" id="SignalP"/>
    </source>
</evidence>
<sequence length="188" mass="20498">MKTKAMLLLIFIGTLSSAGAQSYKLDNTSSSLEVLGTSTLHDWEITAEELNGTAQLSSKDDVYSINSLNFQVKVESLKSGKSSMDNNTYEALNSDDYPTIDYKLNEVVSVSNNGNKYDLKTKGALTIAGTTKVITIPVKAEINENNMVCTGEVTFKMTDFNVDPPTALLGTVKTGDQITIKFKTEFKN</sequence>
<accession>A0A974ZZK0</accession>
<dbReference type="RefSeq" id="WP_205720825.1">
    <property type="nucleotide sequence ID" value="NZ_CP070608.1"/>
</dbReference>
<protein>
    <submittedName>
        <fullName evidence="3">YceI family protein</fullName>
    </submittedName>
</protein>
<reference evidence="3" key="1">
    <citation type="submission" date="2021-02" db="EMBL/GenBank/DDBJ databases">
        <title>Fulvivirga sp. S481 isolated from sea water.</title>
        <authorList>
            <person name="Bae S.S."/>
            <person name="Baek K."/>
        </authorList>
    </citation>
    <scope>NUCLEOTIDE SEQUENCE</scope>
    <source>
        <strain evidence="3">S481</strain>
    </source>
</reference>
<dbReference type="InterPro" id="IPR036761">
    <property type="entry name" value="TTHA0802/YceI-like_sf"/>
</dbReference>
<dbReference type="KEGG" id="fuv:JR347_11890"/>
<organism evidence="3 4">
    <name type="scientific">Fulvivirga lutea</name>
    <dbReference type="NCBI Taxonomy" id="2810512"/>
    <lineage>
        <taxon>Bacteria</taxon>
        <taxon>Pseudomonadati</taxon>
        <taxon>Bacteroidota</taxon>
        <taxon>Cytophagia</taxon>
        <taxon>Cytophagales</taxon>
        <taxon>Fulvivirgaceae</taxon>
        <taxon>Fulvivirga</taxon>
    </lineage>
</organism>
<dbReference type="SUPFAM" id="SSF101874">
    <property type="entry name" value="YceI-like"/>
    <property type="match status" value="1"/>
</dbReference>
<dbReference type="SMART" id="SM00867">
    <property type="entry name" value="YceI"/>
    <property type="match status" value="1"/>
</dbReference>
<dbReference type="Proteomes" id="UP000662783">
    <property type="component" value="Chromosome"/>
</dbReference>
<evidence type="ECO:0000313" key="4">
    <source>
        <dbReference type="Proteomes" id="UP000662783"/>
    </source>
</evidence>
<proteinExistence type="predicted"/>
<dbReference type="EMBL" id="CP070608">
    <property type="protein sequence ID" value="QSE96309.1"/>
    <property type="molecule type" value="Genomic_DNA"/>
</dbReference>
<name>A0A974ZZK0_9BACT</name>
<evidence type="ECO:0000313" key="3">
    <source>
        <dbReference type="EMBL" id="QSE96309.1"/>
    </source>
</evidence>
<feature type="signal peptide" evidence="1">
    <location>
        <begin position="1"/>
        <end position="20"/>
    </location>
</feature>
<dbReference type="AlphaFoldDB" id="A0A974ZZK0"/>
<dbReference type="Gene3D" id="2.40.128.110">
    <property type="entry name" value="Lipid/polyisoprenoid-binding, YceI-like"/>
    <property type="match status" value="1"/>
</dbReference>
<dbReference type="Pfam" id="PF04264">
    <property type="entry name" value="YceI"/>
    <property type="match status" value="1"/>
</dbReference>
<gene>
    <name evidence="3" type="ORF">JR347_11890</name>
</gene>
<keyword evidence="1" id="KW-0732">Signal</keyword>
<keyword evidence="4" id="KW-1185">Reference proteome</keyword>
<evidence type="ECO:0000259" key="2">
    <source>
        <dbReference type="SMART" id="SM00867"/>
    </source>
</evidence>
<dbReference type="PANTHER" id="PTHR34406">
    <property type="entry name" value="PROTEIN YCEI"/>
    <property type="match status" value="1"/>
</dbReference>
<dbReference type="PANTHER" id="PTHR34406:SF1">
    <property type="entry name" value="PROTEIN YCEI"/>
    <property type="match status" value="1"/>
</dbReference>
<dbReference type="InterPro" id="IPR007372">
    <property type="entry name" value="Lipid/polyisoprenoid-bd_YceI"/>
</dbReference>
<feature type="chain" id="PRO_5036708721" evidence="1">
    <location>
        <begin position="21"/>
        <end position="188"/>
    </location>
</feature>